<comment type="caution">
    <text evidence="3">The sequence shown here is derived from an EMBL/GenBank/DDBJ whole genome shotgun (WGS) entry which is preliminary data.</text>
</comment>
<dbReference type="PANTHER" id="PTHR43581">
    <property type="entry name" value="ATP/GTP PHOSPHATASE"/>
    <property type="match status" value="1"/>
</dbReference>
<dbReference type="InterPro" id="IPR034139">
    <property type="entry name" value="TOPRIM_OLD"/>
</dbReference>
<feature type="domain" description="Endonuclease GajA/Old nuclease/RecF-like AAA" evidence="1">
    <location>
        <begin position="10"/>
        <end position="88"/>
    </location>
</feature>
<accession>A0A4R6R765</accession>
<proteinExistence type="predicted"/>
<dbReference type="Gene3D" id="3.40.50.300">
    <property type="entry name" value="P-loop containing nucleotide triphosphate hydrolases"/>
    <property type="match status" value="1"/>
</dbReference>
<evidence type="ECO:0000259" key="2">
    <source>
        <dbReference type="Pfam" id="PF20469"/>
    </source>
</evidence>
<evidence type="ECO:0000313" key="4">
    <source>
        <dbReference type="Proteomes" id="UP000295176"/>
    </source>
</evidence>
<organism evidence="3 4">
    <name type="scientific">Halanaerobium saccharolyticum</name>
    <dbReference type="NCBI Taxonomy" id="43595"/>
    <lineage>
        <taxon>Bacteria</taxon>
        <taxon>Bacillati</taxon>
        <taxon>Bacillota</taxon>
        <taxon>Clostridia</taxon>
        <taxon>Halanaerobiales</taxon>
        <taxon>Halanaerobiaceae</taxon>
        <taxon>Halanaerobium</taxon>
    </lineage>
</organism>
<reference evidence="3 4" key="1">
    <citation type="submission" date="2019-03" db="EMBL/GenBank/DDBJ databases">
        <title>Subsurface microbial communities from deep shales in Ohio and West Virginia, USA.</title>
        <authorList>
            <person name="Wrighton K."/>
        </authorList>
    </citation>
    <scope>NUCLEOTIDE SEQUENCE [LARGE SCALE GENOMIC DNA]</scope>
    <source>
        <strain evidence="3 4">MSL 7</strain>
    </source>
</reference>
<dbReference type="PANTHER" id="PTHR43581:SF4">
    <property type="entry name" value="ATP_GTP PHOSPHATASE"/>
    <property type="match status" value="1"/>
</dbReference>
<sequence>MKDQTGVFHYLENRGFGTRKRLFLAIFEWEKEVAANINQEYAIRCYDEPDNNLHIEAQRKLYKTIKSVIEDTDGKNQVLICTHSLFMIDSVPADSINLMKRNTDGSSVVEYLDSFGDNEIKQFLGLMCREMGLSNSHIFFEKCFIAVEGKTEINFLPLAYKNLYGSSLAEDGITLVNLGGNGAAINFLKLLMKNKYDLTILLLDNDTNDSRFNRDKLINSYNESVDSITKEKYKKKVDSFFEERVIYIGDEEFEDVFSNNCYVKVLNKYREKNDGDGWERKTIEDLRSKDKFSDEIVKLVASNCAPKYINKPELGTYLGQTISKENIPSQIEEIFNQARKIANINN</sequence>
<name>A0A4R6R765_9FIRM</name>
<evidence type="ECO:0000313" key="3">
    <source>
        <dbReference type="EMBL" id="TDP81810.1"/>
    </source>
</evidence>
<dbReference type="SUPFAM" id="SSF52540">
    <property type="entry name" value="P-loop containing nucleoside triphosphate hydrolases"/>
    <property type="match status" value="1"/>
</dbReference>
<dbReference type="Pfam" id="PF20469">
    <property type="entry name" value="OLD-like_TOPRIM"/>
    <property type="match status" value="1"/>
</dbReference>
<feature type="domain" description="OLD protein-like TOPRIM" evidence="2">
    <location>
        <begin position="139"/>
        <end position="206"/>
    </location>
</feature>
<dbReference type="EMBL" id="SNXX01000049">
    <property type="protein sequence ID" value="TDP81810.1"/>
    <property type="molecule type" value="Genomic_DNA"/>
</dbReference>
<dbReference type="AlphaFoldDB" id="A0A4R6R765"/>
<dbReference type="InterPro" id="IPR041685">
    <property type="entry name" value="AAA_GajA/Old/RecF-like"/>
</dbReference>
<dbReference type="Pfam" id="PF13175">
    <property type="entry name" value="AAA_15"/>
    <property type="match status" value="1"/>
</dbReference>
<dbReference type="InterPro" id="IPR027417">
    <property type="entry name" value="P-loop_NTPase"/>
</dbReference>
<gene>
    <name evidence="3" type="ORF">C7957_1491</name>
</gene>
<dbReference type="InterPro" id="IPR051396">
    <property type="entry name" value="Bact_Antivir_Def_Nuclease"/>
</dbReference>
<dbReference type="Proteomes" id="UP000295176">
    <property type="component" value="Unassembled WGS sequence"/>
</dbReference>
<protein>
    <submittedName>
        <fullName evidence="3">AAA ATPase-like protein</fullName>
    </submittedName>
</protein>
<evidence type="ECO:0000259" key="1">
    <source>
        <dbReference type="Pfam" id="PF13175"/>
    </source>
</evidence>